<organism evidence="4">
    <name type="scientific">Gardnerella piotii</name>
    <dbReference type="NCBI Taxonomy" id="2792977"/>
    <lineage>
        <taxon>Bacteria</taxon>
        <taxon>Bacillati</taxon>
        <taxon>Actinomycetota</taxon>
        <taxon>Actinomycetes</taxon>
        <taxon>Bifidobacteriales</taxon>
        <taxon>Bifidobacteriaceae</taxon>
        <taxon>Gardnerella</taxon>
    </lineage>
</organism>
<evidence type="ECO:0000313" key="4">
    <source>
        <dbReference type="EMBL" id="XCS43756.1"/>
    </source>
</evidence>
<gene>
    <name evidence="4" type="ORF">ABZU02_01220</name>
</gene>
<dbReference type="AlphaFoldDB" id="A0AAU8NN53"/>
<feature type="chain" id="PRO_5043426010" description="Peptidase" evidence="3">
    <location>
        <begin position="29"/>
        <end position="380"/>
    </location>
</feature>
<evidence type="ECO:0000256" key="2">
    <source>
        <dbReference type="SAM" id="Phobius"/>
    </source>
</evidence>
<accession>A0AAU8NN53</accession>
<evidence type="ECO:0000256" key="3">
    <source>
        <dbReference type="SAM" id="SignalP"/>
    </source>
</evidence>
<keyword evidence="2" id="KW-0812">Transmembrane</keyword>
<proteinExistence type="predicted"/>
<protein>
    <recommendedName>
        <fullName evidence="5">Peptidase</fullName>
    </recommendedName>
</protein>
<sequence length="380" mass="38890">MMNKKAIAAFAAGATLLAGFAMATPAFAAVPRTVSTDKAESDSPALQALKDVLKGAYDAADTAEGTLTAKKADVPADVAAVKEDKSVDLLDRVNYEMKDGKVSKVEGKAGDEAKAKKVNDYIDALADYNAKLAAVATAEKNVKDATPAAPKASANVALATLKDAEKPLTEAQTKLDEAFGKYDAAYVAYKQAKQAAADAKKALEDYKRNSDNETPAAYHAEVARLTKALNVALEAETKAQKACDDAKTDFGKAKSAFEKAFSKYAAAYKAALAAKADVSAFATPESLNHDFTSEYQPGEGFVPGAGASHAGKPGAAKPGKPGQAAGQAGANAAAGAKTTVVEKKKDGGKKLPGTGVGVTLTALAATMLAGMGAAVRKARH</sequence>
<keyword evidence="2" id="KW-0472">Membrane</keyword>
<feature type="region of interest" description="Disordered" evidence="1">
    <location>
        <begin position="304"/>
        <end position="331"/>
    </location>
</feature>
<feature type="transmembrane region" description="Helical" evidence="2">
    <location>
        <begin position="355"/>
        <end position="375"/>
    </location>
</feature>
<evidence type="ECO:0008006" key="5">
    <source>
        <dbReference type="Google" id="ProtNLM"/>
    </source>
</evidence>
<dbReference type="EMBL" id="CP160091">
    <property type="protein sequence ID" value="XCS43756.1"/>
    <property type="molecule type" value="Genomic_DNA"/>
</dbReference>
<keyword evidence="2" id="KW-1133">Transmembrane helix</keyword>
<feature type="signal peptide" evidence="3">
    <location>
        <begin position="1"/>
        <end position="28"/>
    </location>
</feature>
<evidence type="ECO:0000256" key="1">
    <source>
        <dbReference type="SAM" id="MobiDB-lite"/>
    </source>
</evidence>
<name>A0AAU8NN53_9BIFI</name>
<keyword evidence="3" id="KW-0732">Signal</keyword>
<reference evidence="4" key="1">
    <citation type="submission" date="2024-06" db="EMBL/GenBank/DDBJ databases">
        <title>Vaginal Lactobacillus fatty acid response mechanisms reveal a metabolite-targeted strategy for bacterial vaginosis treatment.</title>
        <authorList>
            <person name="Zhu M."/>
            <person name="Blainey P.C."/>
            <person name="Bloom S.M."/>
            <person name="Kwon D.S."/>
        </authorList>
    </citation>
    <scope>NUCLEOTIDE SEQUENCE</scope>
    <source>
        <strain evidence="4">0809_588_1_1_BHK4</strain>
    </source>
</reference>